<comment type="caution">
    <text evidence="4">The sequence shown here is derived from an EMBL/GenBank/DDBJ whole genome shotgun (WGS) entry which is preliminary data.</text>
</comment>
<dbReference type="PANTHER" id="PTHR15574">
    <property type="entry name" value="WD REPEAT DOMAIN-CONTAINING FAMILY"/>
    <property type="match status" value="1"/>
</dbReference>
<keyword evidence="1 3" id="KW-0853">WD repeat</keyword>
<dbReference type="Gene3D" id="2.130.10.10">
    <property type="entry name" value="YVTN repeat-like/Quinoprotein amine dehydrogenase"/>
    <property type="match status" value="1"/>
</dbReference>
<dbReference type="InterPro" id="IPR015943">
    <property type="entry name" value="WD40/YVTN_repeat-like_dom_sf"/>
</dbReference>
<protein>
    <submittedName>
        <fullName evidence="4">Uncharacterized protein</fullName>
    </submittedName>
</protein>
<dbReference type="PANTHER" id="PTHR15574:SF65">
    <property type="entry name" value="TRANSDUCIN_WD40 REPEAT-LIKE SUPERFAMILY PROTEIN"/>
    <property type="match status" value="1"/>
</dbReference>
<evidence type="ECO:0000256" key="1">
    <source>
        <dbReference type="ARBA" id="ARBA00022574"/>
    </source>
</evidence>
<evidence type="ECO:0000256" key="2">
    <source>
        <dbReference type="ARBA" id="ARBA00022737"/>
    </source>
</evidence>
<dbReference type="Proteomes" id="UP001396334">
    <property type="component" value="Unassembled WGS sequence"/>
</dbReference>
<dbReference type="Pfam" id="PF00400">
    <property type="entry name" value="WD40"/>
    <property type="match status" value="2"/>
</dbReference>
<dbReference type="PROSITE" id="PS50294">
    <property type="entry name" value="WD_REPEATS_REGION"/>
    <property type="match status" value="1"/>
</dbReference>
<dbReference type="InterPro" id="IPR036322">
    <property type="entry name" value="WD40_repeat_dom_sf"/>
</dbReference>
<evidence type="ECO:0000256" key="3">
    <source>
        <dbReference type="PROSITE-ProRule" id="PRU00221"/>
    </source>
</evidence>
<keyword evidence="5" id="KW-1185">Reference proteome</keyword>
<dbReference type="SMART" id="SM00320">
    <property type="entry name" value="WD40"/>
    <property type="match status" value="3"/>
</dbReference>
<name>A0ABR2QPG6_9ROSI</name>
<reference evidence="4 5" key="1">
    <citation type="journal article" date="2024" name="G3 (Bethesda)">
        <title>Genome assembly of Hibiscus sabdariffa L. provides insights into metabolisms of medicinal natural products.</title>
        <authorList>
            <person name="Kim T."/>
        </authorList>
    </citation>
    <scope>NUCLEOTIDE SEQUENCE [LARGE SCALE GENOMIC DNA]</scope>
    <source>
        <strain evidence="4">TK-2024</strain>
        <tissue evidence="4">Old leaves</tissue>
    </source>
</reference>
<proteinExistence type="predicted"/>
<feature type="repeat" description="WD" evidence="3">
    <location>
        <begin position="48"/>
        <end position="89"/>
    </location>
</feature>
<keyword evidence="2" id="KW-0677">Repeat</keyword>
<dbReference type="PROSITE" id="PS50082">
    <property type="entry name" value="WD_REPEATS_2"/>
    <property type="match status" value="1"/>
</dbReference>
<evidence type="ECO:0000313" key="4">
    <source>
        <dbReference type="EMBL" id="KAK9002568.1"/>
    </source>
</evidence>
<dbReference type="InterPro" id="IPR045151">
    <property type="entry name" value="DCAF8"/>
</dbReference>
<gene>
    <name evidence="4" type="ORF">V6N11_025239</name>
</gene>
<sequence length="361" mass="41042">METPSSKRMKHGFAEISRETGVCTPKSFSTFFSASQVVVEKLDLYGKLNGHEGCVNTVEFNSTGDTLVSGSDDKHVMFWNWASKTKTFSYASGHFDNIFQAKFMPLTDDKRIVTSAADGQVRLGEISENGQVRTRRLGKHQGRVHSLAVEPGSPHVFFSCGEDGLVQHFDLRHGSASKLFRCFSSEETNRQHSNMKLNAILWAPMTRDEPALPNNLKKIMESNRQSREDQSPVTLAPDVIMHVLRLQRRQMFGYVERRRILARTQEIARSTNVLRTNGMVVNDFRFKNVVGSGNECVAFRMNAYRIIFPSWWFVDVFVTMGPLSEEGKIRCRLSPLQQEATWSMNERISVFLGFARIRTGK</sequence>
<dbReference type="SUPFAM" id="SSF50978">
    <property type="entry name" value="WD40 repeat-like"/>
    <property type="match status" value="1"/>
</dbReference>
<organism evidence="4 5">
    <name type="scientific">Hibiscus sabdariffa</name>
    <name type="common">roselle</name>
    <dbReference type="NCBI Taxonomy" id="183260"/>
    <lineage>
        <taxon>Eukaryota</taxon>
        <taxon>Viridiplantae</taxon>
        <taxon>Streptophyta</taxon>
        <taxon>Embryophyta</taxon>
        <taxon>Tracheophyta</taxon>
        <taxon>Spermatophyta</taxon>
        <taxon>Magnoliopsida</taxon>
        <taxon>eudicotyledons</taxon>
        <taxon>Gunneridae</taxon>
        <taxon>Pentapetalae</taxon>
        <taxon>rosids</taxon>
        <taxon>malvids</taxon>
        <taxon>Malvales</taxon>
        <taxon>Malvaceae</taxon>
        <taxon>Malvoideae</taxon>
        <taxon>Hibiscus</taxon>
    </lineage>
</organism>
<evidence type="ECO:0000313" key="5">
    <source>
        <dbReference type="Proteomes" id="UP001396334"/>
    </source>
</evidence>
<dbReference type="EMBL" id="JBBPBN010000035">
    <property type="protein sequence ID" value="KAK9002568.1"/>
    <property type="molecule type" value="Genomic_DNA"/>
</dbReference>
<dbReference type="InterPro" id="IPR001680">
    <property type="entry name" value="WD40_rpt"/>
</dbReference>
<accession>A0ABR2QPG6</accession>